<dbReference type="EMBL" id="JABFUD020000007">
    <property type="protein sequence ID" value="KAI5077808.1"/>
    <property type="molecule type" value="Genomic_DNA"/>
</dbReference>
<dbReference type="AlphaFoldDB" id="A0A9D4V1Y7"/>
<feature type="transmembrane region" description="Helical" evidence="1">
    <location>
        <begin position="250"/>
        <end position="269"/>
    </location>
</feature>
<sequence length="276" mass="30008">MALLNSKIVGHHVNAPCFKYLHAEQPAITKQTVGFTPMPLFALRRNRACPSKLICSVHEGALPVASTSPLPASNVQGTSYSPPSSAVQYAEEFIEKTIFNCRFLTLMGVVGSLTGSVLCFLKGCSFVVESFREYFLTCLHGVGTGKVILLLVEAVDVYLMGTVMLIFGMGLYELFISTLDVPGGNCASGGSRTTVCGSNLFGLFRLRERPKWLEIRSLDELKTKLGHVIVMILLVGMFDKSKKVPINTGVDLLCFSASILLSSGCLYFLSKLHSTH</sequence>
<gene>
    <name evidence="2" type="ORF">GOP47_0007632</name>
</gene>
<keyword evidence="3" id="KW-1185">Reference proteome</keyword>
<keyword evidence="1" id="KW-0472">Membrane</keyword>
<accession>A0A9D4V1Y7</accession>
<dbReference type="PANTHER" id="PTHR31721">
    <property type="entry name" value="OS06G0710300 PROTEIN"/>
    <property type="match status" value="1"/>
</dbReference>
<comment type="caution">
    <text evidence="2">The sequence shown here is derived from an EMBL/GenBank/DDBJ whole genome shotgun (WGS) entry which is preliminary data.</text>
</comment>
<organism evidence="2 3">
    <name type="scientific">Adiantum capillus-veneris</name>
    <name type="common">Maidenhair fern</name>
    <dbReference type="NCBI Taxonomy" id="13818"/>
    <lineage>
        <taxon>Eukaryota</taxon>
        <taxon>Viridiplantae</taxon>
        <taxon>Streptophyta</taxon>
        <taxon>Embryophyta</taxon>
        <taxon>Tracheophyta</taxon>
        <taxon>Polypodiopsida</taxon>
        <taxon>Polypodiidae</taxon>
        <taxon>Polypodiales</taxon>
        <taxon>Pteridineae</taxon>
        <taxon>Pteridaceae</taxon>
        <taxon>Vittarioideae</taxon>
        <taxon>Adiantum</taxon>
    </lineage>
</organism>
<proteinExistence type="predicted"/>
<dbReference type="OrthoDB" id="2020089at2759"/>
<evidence type="ECO:0000313" key="2">
    <source>
        <dbReference type="EMBL" id="KAI5077808.1"/>
    </source>
</evidence>
<keyword evidence="1" id="KW-1133">Transmembrane helix</keyword>
<keyword evidence="1" id="KW-0812">Transmembrane</keyword>
<dbReference type="Proteomes" id="UP000886520">
    <property type="component" value="Chromosome 7"/>
</dbReference>
<evidence type="ECO:0000313" key="3">
    <source>
        <dbReference type="Proteomes" id="UP000886520"/>
    </source>
</evidence>
<protein>
    <recommendedName>
        <fullName evidence="4">Transmembrane protein</fullName>
    </recommendedName>
</protein>
<evidence type="ECO:0008006" key="4">
    <source>
        <dbReference type="Google" id="ProtNLM"/>
    </source>
</evidence>
<evidence type="ECO:0000256" key="1">
    <source>
        <dbReference type="SAM" id="Phobius"/>
    </source>
</evidence>
<feature type="transmembrane region" description="Helical" evidence="1">
    <location>
        <begin position="103"/>
        <end position="128"/>
    </location>
</feature>
<feature type="transmembrane region" description="Helical" evidence="1">
    <location>
        <begin position="157"/>
        <end position="175"/>
    </location>
</feature>
<dbReference type="Pfam" id="PF03350">
    <property type="entry name" value="UPF0114"/>
    <property type="match status" value="1"/>
</dbReference>
<reference evidence="2" key="1">
    <citation type="submission" date="2021-01" db="EMBL/GenBank/DDBJ databases">
        <title>Adiantum capillus-veneris genome.</title>
        <authorList>
            <person name="Fang Y."/>
            <person name="Liao Q."/>
        </authorList>
    </citation>
    <scope>NUCLEOTIDE SEQUENCE</scope>
    <source>
        <strain evidence="2">H3</strain>
        <tissue evidence="2">Leaf</tissue>
    </source>
</reference>
<dbReference type="InterPro" id="IPR005134">
    <property type="entry name" value="UPF0114"/>
</dbReference>
<dbReference type="PANTHER" id="PTHR31721:SF4">
    <property type="entry name" value="OS06G0710300 PROTEIN"/>
    <property type="match status" value="1"/>
</dbReference>
<name>A0A9D4V1Y7_ADICA</name>